<name>A0AAV6G290_9TELE</name>
<evidence type="ECO:0000259" key="12">
    <source>
        <dbReference type="SMART" id="SM00423"/>
    </source>
</evidence>
<dbReference type="Gene3D" id="2.130.10.10">
    <property type="entry name" value="YVTN repeat-like/Quinoprotein amine dehydrogenase"/>
    <property type="match status" value="2"/>
</dbReference>
<dbReference type="InterPro" id="IPR016201">
    <property type="entry name" value="PSI"/>
</dbReference>
<feature type="chain" id="PRO_5043764521" description="Sema domain-containing protein" evidence="11">
    <location>
        <begin position="19"/>
        <end position="1498"/>
    </location>
</feature>
<comment type="similarity">
    <text evidence="2">Belongs to the plexin family.</text>
</comment>
<dbReference type="InterPro" id="IPR015943">
    <property type="entry name" value="WD40/YVTN_repeat-like_dom_sf"/>
</dbReference>
<evidence type="ECO:0000256" key="9">
    <source>
        <dbReference type="SAM" id="Coils"/>
    </source>
</evidence>
<dbReference type="GO" id="GO:0005886">
    <property type="term" value="C:plasma membrane"/>
    <property type="evidence" value="ECO:0007669"/>
    <property type="project" value="TreeGrafter"/>
</dbReference>
<dbReference type="GO" id="GO:0002116">
    <property type="term" value="C:semaphorin receptor complex"/>
    <property type="evidence" value="ECO:0007669"/>
    <property type="project" value="TreeGrafter"/>
</dbReference>
<dbReference type="SMART" id="SM00429">
    <property type="entry name" value="IPT"/>
    <property type="match status" value="1"/>
</dbReference>
<dbReference type="SMART" id="SM00630">
    <property type="entry name" value="Sema"/>
    <property type="match status" value="1"/>
</dbReference>
<dbReference type="PANTHER" id="PTHR22625">
    <property type="entry name" value="PLEXIN"/>
    <property type="match status" value="1"/>
</dbReference>
<dbReference type="InterPro" id="IPR002165">
    <property type="entry name" value="Plexin_repeat"/>
</dbReference>
<dbReference type="EMBL" id="JADWDJ010000017">
    <property type="protein sequence ID" value="KAG5267741.1"/>
    <property type="molecule type" value="Genomic_DNA"/>
</dbReference>
<dbReference type="Pfam" id="PF08337">
    <property type="entry name" value="Plexin_cytopl"/>
    <property type="match status" value="1"/>
</dbReference>
<dbReference type="InterPro" id="IPR046800">
    <property type="entry name" value="Plexin_RBD"/>
</dbReference>
<dbReference type="GO" id="GO:0007162">
    <property type="term" value="P:negative regulation of cell adhesion"/>
    <property type="evidence" value="ECO:0007669"/>
    <property type="project" value="TreeGrafter"/>
</dbReference>
<evidence type="ECO:0008006" key="17">
    <source>
        <dbReference type="Google" id="ProtNLM"/>
    </source>
</evidence>
<feature type="domain" description="Sema" evidence="14">
    <location>
        <begin position="24"/>
        <end position="389"/>
    </location>
</feature>
<keyword evidence="7" id="KW-1015">Disulfide bond</keyword>
<dbReference type="InterPro" id="IPR013783">
    <property type="entry name" value="Ig-like_fold"/>
</dbReference>
<comment type="caution">
    <text evidence="15">The sequence shown here is derived from an EMBL/GenBank/DDBJ whole genome shotgun (WGS) entry which is preliminary data.</text>
</comment>
<feature type="coiled-coil region" evidence="9">
    <location>
        <begin position="897"/>
        <end position="924"/>
    </location>
</feature>
<dbReference type="GO" id="GO:0017154">
    <property type="term" value="F:semaphorin receptor activity"/>
    <property type="evidence" value="ECO:0007669"/>
    <property type="project" value="InterPro"/>
</dbReference>
<dbReference type="GO" id="GO:0008360">
    <property type="term" value="P:regulation of cell shape"/>
    <property type="evidence" value="ECO:0007669"/>
    <property type="project" value="TreeGrafter"/>
</dbReference>
<evidence type="ECO:0000256" key="7">
    <source>
        <dbReference type="ARBA" id="ARBA00023157"/>
    </source>
</evidence>
<evidence type="ECO:0000256" key="5">
    <source>
        <dbReference type="ARBA" id="ARBA00022989"/>
    </source>
</evidence>
<evidence type="ECO:0000313" key="15">
    <source>
        <dbReference type="EMBL" id="KAG5267741.1"/>
    </source>
</evidence>
<dbReference type="Proteomes" id="UP000823561">
    <property type="component" value="Chromosome 17"/>
</dbReference>
<evidence type="ECO:0000256" key="6">
    <source>
        <dbReference type="ARBA" id="ARBA00023136"/>
    </source>
</evidence>
<proteinExistence type="inferred from homology"/>
<evidence type="ECO:0000313" key="16">
    <source>
        <dbReference type="Proteomes" id="UP000823561"/>
    </source>
</evidence>
<feature type="domain" description="PSI" evidence="12">
    <location>
        <begin position="536"/>
        <end position="584"/>
    </location>
</feature>
<dbReference type="InterPro" id="IPR013548">
    <property type="entry name" value="Plexin_cytoplasmic_RasGAP_dom"/>
</dbReference>
<feature type="signal peptide" evidence="11">
    <location>
        <begin position="1"/>
        <end position="18"/>
    </location>
</feature>
<keyword evidence="8" id="KW-0325">Glycoprotein</keyword>
<keyword evidence="4 11" id="KW-0732">Signal</keyword>
<evidence type="ECO:0000256" key="8">
    <source>
        <dbReference type="ARBA" id="ARBA00023180"/>
    </source>
</evidence>
<dbReference type="Pfam" id="PF20170">
    <property type="entry name" value="Plexin_RBD"/>
    <property type="match status" value="1"/>
</dbReference>
<sequence length="1498" mass="167756">MEFTLLAVVLAVCRCALCIEAHIFDGDVVNFAVGVDKLYVLTDTQLHQMRLDLSPETRKEISNATTSNKVELLVPFVYNGTVITCGSHNTGYCEVLDSYNISKTIHKEGIGIGAYPNIAVLIGHEEDTYLLLGKNIEKSSGGDADALVTLRDTKDGQFGGIFSKSDLHASPSSSIQNIPGTEIEFVDGFQHTASSHVYLLLNEKRGSKLTVKLLSLDSKYTEKDGKYTKAGTFTTLQGAILQCCEGDVVRPWKLLSSAVIPGESAILWAGVFEMNVEDTVVAIFDISRSRTAPVSGFCINKGDSCESSGEEKSNDKVLRPAAVVFRNSSITSVAALKSNFWIVLFFGTKTGLLIKVALDEALKPGCPGVLYSLDEDRTFLPKMLFDPVNHTDVYVSQGKQMIKVPVARCGVHQTLRDCWSALDPFCGWCVSQSRCRFQHDCSNSDWVSVPGTSQQRDIMSVHMIRSSTGQDITVTAAPNLNRGIRFSCAVEKCDSPGPSNCSCTFSSESFPAEGLSLRVTITVQTETLTKDVLLKNCSSIRGRPTSALCMECMSAGCVWSLSGEACTWKTASTKALETSQDVCKNITLGQNYTKPDILSMTPDEVSIHGRNRAVIKGRNLESVTKVRFQGNMDCNPKESPVLSHSRNSSSHESLTFHIPSRIVKGTVRVCLLTMDGQCHGNTKLTYDSPPICSRLNPKTTWASGGREIALEGSNMKFVEKVKHKEQPEDITLKRKIETTVYSTPAGVLDSSGSRQVSVELLVGNTSVTCREELTYHRDPQFTSFTTTRTGNDMSVTIQKTADFLNLNKSEIQVQAMQGEVSYVCVIDRIEDSNDTTSVLCDIKNQPGIHIDSLKITVGKFSFNLQKSRNLLYVTAISTSTTIVICAVMVVVGLYFHRKKQRMLRDQMQRRIERIECEIRNDIRQGFVDMQTERLELISSTGAIPFLDYKHFASRIFFPEGGPLATSMMKDITQLSVKEQQDQRCRALSRLIRDQLFLTSFVHTLEEQKNFLVKDKVMVASLLTLALHDDLPYLTQVMEQLLVSLMDQPSNAQPKLLLRRTESIVEKLLTNWMSICLYGFLRECVGQPLYLLVCALMEQISKGPVDSVTGKALYTLNEDWLLWQAQAFSPLKLTVLFAVGTEGEVSEPLDISALDCDTVEQVKEKVLLTFHRKFGFHFTQQLRDIDIEYERDGRYEALQEVDSSSEVMGEVTMLNTLKHYKIPDGSTIKVITRKVQVPQSPTLSFKEEPDFETKYYHLIDPELADSKSSEGKKLKVKEVYLTKLLSTKVAVHSYVENLFRTIWGTANNNRPLHAVKHFFDFLDSQAESKKISDPDVLHIWKTNSLPLRFWVNILKNPQFVFDLEKTPHLDGCLSVVAQAFMDSFSLTEQQLGKHAPTNKLLYAKDIPQYKQEVKAYYNKVKDQSALNSSEFKEFLEQESKKHENEFNESVALCEIYKFLSRYFNEISQTLKQNNAPSGLTEELQKVKELFDSKRKTGWE</sequence>
<feature type="domain" description="PSI" evidence="12">
    <location>
        <begin position="408"/>
        <end position="454"/>
    </location>
</feature>
<evidence type="ECO:0000256" key="11">
    <source>
        <dbReference type="SAM" id="SignalP"/>
    </source>
</evidence>
<evidence type="ECO:0000256" key="3">
    <source>
        <dbReference type="ARBA" id="ARBA00022692"/>
    </source>
</evidence>
<organism evidence="15 16">
    <name type="scientific">Alosa alosa</name>
    <name type="common">allis shad</name>
    <dbReference type="NCBI Taxonomy" id="278164"/>
    <lineage>
        <taxon>Eukaryota</taxon>
        <taxon>Metazoa</taxon>
        <taxon>Chordata</taxon>
        <taxon>Craniata</taxon>
        <taxon>Vertebrata</taxon>
        <taxon>Euteleostomi</taxon>
        <taxon>Actinopterygii</taxon>
        <taxon>Neopterygii</taxon>
        <taxon>Teleostei</taxon>
        <taxon>Clupei</taxon>
        <taxon>Clupeiformes</taxon>
        <taxon>Clupeoidei</taxon>
        <taxon>Clupeidae</taxon>
        <taxon>Alosa</taxon>
    </lineage>
</organism>
<feature type="transmembrane region" description="Helical" evidence="10">
    <location>
        <begin position="870"/>
        <end position="895"/>
    </location>
</feature>
<dbReference type="SUPFAM" id="SSF101912">
    <property type="entry name" value="Sema domain"/>
    <property type="match status" value="1"/>
</dbReference>
<dbReference type="InterPro" id="IPR036352">
    <property type="entry name" value="Semap_dom_sf"/>
</dbReference>
<dbReference type="Pfam" id="PF01437">
    <property type="entry name" value="PSI"/>
    <property type="match status" value="1"/>
</dbReference>
<evidence type="ECO:0000256" key="2">
    <source>
        <dbReference type="ARBA" id="ARBA00010297"/>
    </source>
</evidence>
<keyword evidence="9" id="KW-0175">Coiled coil</keyword>
<accession>A0AAV6G290</accession>
<keyword evidence="6 10" id="KW-0472">Membrane</keyword>
<dbReference type="GO" id="GO:0050772">
    <property type="term" value="P:positive regulation of axonogenesis"/>
    <property type="evidence" value="ECO:0007669"/>
    <property type="project" value="TreeGrafter"/>
</dbReference>
<gene>
    <name evidence="15" type="ORF">AALO_G00225180</name>
</gene>
<dbReference type="InterPro" id="IPR031148">
    <property type="entry name" value="Plexin"/>
</dbReference>
<dbReference type="InterPro" id="IPR001627">
    <property type="entry name" value="Semap_dom"/>
</dbReference>
<keyword evidence="5 10" id="KW-1133">Transmembrane helix</keyword>
<dbReference type="Gene3D" id="2.60.40.10">
    <property type="entry name" value="Immunoglobulins"/>
    <property type="match status" value="2"/>
</dbReference>
<evidence type="ECO:0000256" key="4">
    <source>
        <dbReference type="ARBA" id="ARBA00022729"/>
    </source>
</evidence>
<keyword evidence="3 10" id="KW-0812">Transmembrane</keyword>
<dbReference type="SUPFAM" id="SSF48350">
    <property type="entry name" value="GTPase activation domain, GAP"/>
    <property type="match status" value="1"/>
</dbReference>
<dbReference type="InterPro" id="IPR008936">
    <property type="entry name" value="Rho_GTPase_activation_prot"/>
</dbReference>
<keyword evidence="16" id="KW-1185">Reference proteome</keyword>
<evidence type="ECO:0000256" key="1">
    <source>
        <dbReference type="ARBA" id="ARBA00004167"/>
    </source>
</evidence>
<dbReference type="InterPro" id="IPR002909">
    <property type="entry name" value="IPT_dom"/>
</dbReference>
<dbReference type="GO" id="GO:0030334">
    <property type="term" value="P:regulation of cell migration"/>
    <property type="evidence" value="ECO:0007669"/>
    <property type="project" value="TreeGrafter"/>
</dbReference>
<evidence type="ECO:0000259" key="13">
    <source>
        <dbReference type="SMART" id="SM00429"/>
    </source>
</evidence>
<dbReference type="FunFam" id="3.10.20.90:FF:000429">
    <property type="entry name" value="Plexin C1"/>
    <property type="match status" value="1"/>
</dbReference>
<protein>
    <recommendedName>
        <fullName evidence="17">Sema domain-containing protein</fullName>
    </recommendedName>
</protein>
<feature type="domain" description="IPT/TIG" evidence="13">
    <location>
        <begin position="689"/>
        <end position="776"/>
    </location>
</feature>
<evidence type="ECO:0000256" key="10">
    <source>
        <dbReference type="SAM" id="Phobius"/>
    </source>
</evidence>
<dbReference type="GO" id="GO:0007411">
    <property type="term" value="P:axon guidance"/>
    <property type="evidence" value="ECO:0007669"/>
    <property type="project" value="UniProtKB-ARBA"/>
</dbReference>
<dbReference type="PANTHER" id="PTHR22625:SF4">
    <property type="entry name" value="PLEXIN-C1"/>
    <property type="match status" value="1"/>
</dbReference>
<dbReference type="SMART" id="SM00423">
    <property type="entry name" value="PSI"/>
    <property type="match status" value="2"/>
</dbReference>
<dbReference type="SUPFAM" id="SSF103575">
    <property type="entry name" value="Plexin repeat"/>
    <property type="match status" value="1"/>
</dbReference>
<dbReference type="Gene3D" id="1.10.506.10">
    <property type="entry name" value="GTPase Activation - p120gap, domain 1"/>
    <property type="match status" value="1"/>
</dbReference>
<comment type="subcellular location">
    <subcellularLocation>
        <location evidence="1">Membrane</location>
        <topology evidence="1">Single-pass membrane protein</topology>
    </subcellularLocation>
</comment>
<reference evidence="15 16" key="1">
    <citation type="submission" date="2020-10" db="EMBL/GenBank/DDBJ databases">
        <title>Chromosome-scale genome assembly of the Allis shad, Alosa alosa.</title>
        <authorList>
            <person name="Margot Z."/>
            <person name="Christophe K."/>
            <person name="Cabau C."/>
            <person name="Louis A."/>
            <person name="Berthelot C."/>
            <person name="Parey E."/>
            <person name="Roest Crollius H."/>
            <person name="Montfort J."/>
            <person name="Robinson-Rechavi M."/>
            <person name="Bucao C."/>
            <person name="Bouchez O."/>
            <person name="Gislard M."/>
            <person name="Lluch J."/>
            <person name="Milhes M."/>
            <person name="Lampietro C."/>
            <person name="Lopez Roques C."/>
            <person name="Donnadieu C."/>
            <person name="Braasch I."/>
            <person name="Desvignes T."/>
            <person name="Postlethwait J."/>
            <person name="Bobe J."/>
            <person name="Guiguen Y."/>
        </authorList>
    </citation>
    <scope>NUCLEOTIDE SEQUENCE [LARGE SCALE GENOMIC DNA]</scope>
    <source>
        <strain evidence="15">M-15738</strain>
        <tissue evidence="15">Blood</tissue>
    </source>
</reference>
<evidence type="ECO:0000259" key="14">
    <source>
        <dbReference type="SMART" id="SM00630"/>
    </source>
</evidence>
<dbReference type="Gene3D" id="3.10.20.90">
    <property type="entry name" value="Phosphatidylinositol 3-kinase Catalytic Subunit, Chain A, domain 1"/>
    <property type="match status" value="1"/>
</dbReference>